<protein>
    <submittedName>
        <fullName evidence="1">Uncharacterized protein</fullName>
    </submittedName>
</protein>
<name>A0A379DBA6_9FIRM</name>
<sequence>MGIFNVERVYIMKKITTLFMNTILIIAILASKKVMATNLDGFDQLILKPAYVEFYIENASIGDDFFALANNHNLNNIAQDMTLLTFEEKYSLVDDELSRTIDKVISGEKILFTKDGLKLMENYYPRLYTKLKGSCKSKNEVVFSKNELNSEEKEDLVIPYAYRHRTGTAVGEFKSPLGGTPIFRISSNVDWGVDDSSNIIDYVNPSSHVTNLDSQTDVRIIASYGDFTNGKRIYTHTIRADGTYGRGTLSEMIVSGSLYFKIDGLYMHYNIYSPY</sequence>
<proteinExistence type="predicted"/>
<reference evidence="1 2" key="1">
    <citation type="submission" date="2018-06" db="EMBL/GenBank/DDBJ databases">
        <authorList>
            <consortium name="Pathogen Informatics"/>
            <person name="Doyle S."/>
        </authorList>
    </citation>
    <scope>NUCLEOTIDE SEQUENCE [LARGE SCALE GENOMIC DNA]</scope>
    <source>
        <strain evidence="1 2">NCTC11088</strain>
    </source>
</reference>
<evidence type="ECO:0000313" key="2">
    <source>
        <dbReference type="Proteomes" id="UP000254777"/>
    </source>
</evidence>
<accession>A0A379DBA6</accession>
<dbReference type="Proteomes" id="UP000254777">
    <property type="component" value="Unassembled WGS sequence"/>
</dbReference>
<evidence type="ECO:0000313" key="1">
    <source>
        <dbReference type="EMBL" id="SUB75080.1"/>
    </source>
</evidence>
<dbReference type="AlphaFoldDB" id="A0A379DBA6"/>
<gene>
    <name evidence="1" type="ORF">NCTC11088_00843</name>
</gene>
<organism evidence="1 2">
    <name type="scientific">Peptoniphilus indolicus</name>
    <dbReference type="NCBI Taxonomy" id="33030"/>
    <lineage>
        <taxon>Bacteria</taxon>
        <taxon>Bacillati</taxon>
        <taxon>Bacillota</taxon>
        <taxon>Tissierellia</taxon>
        <taxon>Tissierellales</taxon>
        <taxon>Peptoniphilaceae</taxon>
        <taxon>Peptoniphilus</taxon>
    </lineage>
</organism>
<dbReference type="EMBL" id="UGTH01000001">
    <property type="protein sequence ID" value="SUB75080.1"/>
    <property type="molecule type" value="Genomic_DNA"/>
</dbReference>